<gene>
    <name evidence="3" type="ORF">MG292_05155</name>
</gene>
<keyword evidence="4" id="KW-1185">Reference proteome</keyword>
<name>A0ABY8N7J5_9FLAO</name>
<dbReference type="Proteomes" id="UP001232117">
    <property type="component" value="Chromosome"/>
</dbReference>
<evidence type="ECO:0000313" key="4">
    <source>
        <dbReference type="Proteomes" id="UP001232117"/>
    </source>
</evidence>
<dbReference type="SUPFAM" id="SSF63829">
    <property type="entry name" value="Calcium-dependent phosphotriesterase"/>
    <property type="match status" value="1"/>
</dbReference>
<dbReference type="RefSeq" id="WP_264533779.1">
    <property type="nucleotide sequence ID" value="NZ_CP092332.1"/>
</dbReference>
<evidence type="ECO:0000313" key="3">
    <source>
        <dbReference type="EMBL" id="WGK95615.1"/>
    </source>
</evidence>
<keyword evidence="1" id="KW-0812">Transmembrane</keyword>
<evidence type="ECO:0000256" key="1">
    <source>
        <dbReference type="SAM" id="Phobius"/>
    </source>
</evidence>
<dbReference type="InterPro" id="IPR011123">
    <property type="entry name" value="Y_Y_Y"/>
</dbReference>
<dbReference type="InterPro" id="IPR000792">
    <property type="entry name" value="Tscrpt_reg_LuxR_C"/>
</dbReference>
<organism evidence="3 4">
    <name type="scientific">Flavobacterium keumense</name>
    <dbReference type="NCBI Taxonomy" id="1306518"/>
    <lineage>
        <taxon>Bacteria</taxon>
        <taxon>Pseudomonadati</taxon>
        <taxon>Bacteroidota</taxon>
        <taxon>Flavobacteriia</taxon>
        <taxon>Flavobacteriales</taxon>
        <taxon>Flavobacteriaceae</taxon>
        <taxon>Flavobacterium</taxon>
    </lineage>
</organism>
<dbReference type="Gene3D" id="1.10.10.10">
    <property type="entry name" value="Winged helix-like DNA-binding domain superfamily/Winged helix DNA-binding domain"/>
    <property type="match status" value="1"/>
</dbReference>
<sequence length="940" mass="109965">MLVLGQVKNIGLPEIRNYIRSDYKGGTQNWNIDQDKDDNLYFANNEGLFQYDGTVWTKYTLPNKSVIRSVKTDSSGKIYVGGYNEFGYFKPNKNGKLVYFSLSRFLKKKQVNSIDIIWKIHLYNNEIIFQSFEKAYIYNKQTLRLLTPPSRFQFSFLSDNTLYFQDITNGLMVYKKGKITPLKNTTELNNTEVWGIFNLSKTKLLITTLDKGLFIYENQKLVQWNTEANDFIKKNSGLGGYKMKNSYIALNSVLNGIIICNPQGKIIQHINRKKGLQNNTVLASFIDHKNNLWLGLDNGIAFINENSPFTFFGFSYNLSTVYATAVHKENLFVATNQGVFYHSWNSPFKEDNFELIKGTTGQTWNVQIIDNELFCAHNRGAIIINPDKTTKTLDNVGYWSFKKIPNLPNSIIGSNYKGFSLFEKKNNEWKFIKHIDGFNKSVGEFEIDTNNSIWVKKDELIYLMSLDSSAHKFNSIKTFKRLSSTDNGITSIQRINNIVYFQKDNHFYTYSYTDKTFQKDNKITNVFRKIPQTNTIQEDRYGNIWYVTNESLGVLLKKSNHSYSNRIAPFLNLTEDLVYNNLSINTLNPNNIFIGLTDGLAHYDSKLSNDFNQLPKVFIRNFSSPSGTYTIVNNKDDFDITIPYKSNYVKFRFSTPTYENIENIKYSFKLEGFDEYWSDWNQGTIKEYTNLREGEYTMRVKTKNGFGIVSKEATLSFTISPPWYRHFFAYIFYLLLIGAIIRIIRDRVKIKIRKNKYYETIEQRRLYLEKEARIRKEQYKLEKEIEKLKNDKLQIKILAKDKELVTNSLQVVKKNKILNGIIHKLKDINTNSFDEESKFQFEKLRKSILKEVNSDKSWKDLEKHIKNVHFDFLKRLKEKHPTISPRELDLSTYLLMNMSTKEIAEIMNISIGGVELARYRLRKKLDLTKKENLIGYLMSI</sequence>
<keyword evidence="1" id="KW-1133">Transmembrane helix</keyword>
<dbReference type="SMART" id="SM00421">
    <property type="entry name" value="HTH_LUXR"/>
    <property type="match status" value="1"/>
</dbReference>
<dbReference type="InterPro" id="IPR013783">
    <property type="entry name" value="Ig-like_fold"/>
</dbReference>
<reference evidence="3 4" key="1">
    <citation type="submission" date="2023-06" db="EMBL/GenBank/DDBJ databases">
        <title>Complete Genome Sequence of Flavobacterium keumense K3R-10.</title>
        <authorList>
            <person name="Jeong H."/>
            <person name="Jhang S.Y."/>
            <person name="Kim J.N."/>
        </authorList>
    </citation>
    <scope>NUCLEOTIDE SEQUENCE [LARGE SCALE GENOMIC DNA]</scope>
    <source>
        <strain evidence="3 4">K3R-10</strain>
    </source>
</reference>
<dbReference type="Pfam" id="PF07495">
    <property type="entry name" value="Y_Y_Y"/>
    <property type="match status" value="1"/>
</dbReference>
<dbReference type="Gene3D" id="2.60.40.10">
    <property type="entry name" value="Immunoglobulins"/>
    <property type="match status" value="1"/>
</dbReference>
<dbReference type="InterPro" id="IPR016032">
    <property type="entry name" value="Sig_transdc_resp-reg_C-effctor"/>
</dbReference>
<feature type="domain" description="HTH luxR-type" evidence="2">
    <location>
        <begin position="880"/>
        <end position="937"/>
    </location>
</feature>
<accession>A0ABY8N7J5</accession>
<dbReference type="InterPro" id="IPR036388">
    <property type="entry name" value="WH-like_DNA-bd_sf"/>
</dbReference>
<dbReference type="SUPFAM" id="SSF46894">
    <property type="entry name" value="C-terminal effector domain of the bipartite response regulators"/>
    <property type="match status" value="1"/>
</dbReference>
<protein>
    <submittedName>
        <fullName evidence="3">LuxR C-terminal-related transcriptional regulator</fullName>
    </submittedName>
</protein>
<dbReference type="Gene3D" id="2.130.10.10">
    <property type="entry name" value="YVTN repeat-like/Quinoprotein amine dehydrogenase"/>
    <property type="match status" value="2"/>
</dbReference>
<dbReference type="InterPro" id="IPR015943">
    <property type="entry name" value="WD40/YVTN_repeat-like_dom_sf"/>
</dbReference>
<keyword evidence="1" id="KW-0472">Membrane</keyword>
<dbReference type="EMBL" id="CP092332">
    <property type="protein sequence ID" value="WGK95615.1"/>
    <property type="molecule type" value="Genomic_DNA"/>
</dbReference>
<feature type="transmembrane region" description="Helical" evidence="1">
    <location>
        <begin position="723"/>
        <end position="744"/>
    </location>
</feature>
<evidence type="ECO:0000259" key="2">
    <source>
        <dbReference type="SMART" id="SM00421"/>
    </source>
</evidence>
<dbReference type="Pfam" id="PF00196">
    <property type="entry name" value="GerE"/>
    <property type="match status" value="1"/>
</dbReference>
<proteinExistence type="predicted"/>